<evidence type="ECO:0000259" key="1">
    <source>
        <dbReference type="Pfam" id="PF09004"/>
    </source>
</evidence>
<proteinExistence type="predicted"/>
<protein>
    <recommendedName>
        <fullName evidence="1">Alkylated DNA repair protein AlkB homologue 8 N-terminal domain-containing protein</fullName>
    </recommendedName>
</protein>
<sequence length="185" mass="21620">MLYFLFTCDCVFCHGSIQMLKFADDTAVLGLTTNSDESDYRDQANKLISWCSENNLELNVNKTKQMIVDFRRKKSSPLSPLLIDGRTVEIVQYFKFFDSTISNNLKWELIIDIIVKNTQQRLYFLRRLKLFGLTTHILLTFYRDAIESVLTFSITVWFGSITVKQKLRLKRTVKTVSRIISRNVP</sequence>
<dbReference type="InterPro" id="IPR015095">
    <property type="entry name" value="AlkB_hom8_N"/>
</dbReference>
<gene>
    <name evidence="2" type="ORF">NP493_1902g00003</name>
</gene>
<evidence type="ECO:0000313" key="3">
    <source>
        <dbReference type="Proteomes" id="UP001209878"/>
    </source>
</evidence>
<dbReference type="EMBL" id="JAODUO010001902">
    <property type="protein sequence ID" value="KAK2157151.1"/>
    <property type="molecule type" value="Genomic_DNA"/>
</dbReference>
<keyword evidence="3" id="KW-1185">Reference proteome</keyword>
<dbReference type="AlphaFoldDB" id="A0AAD9N6T8"/>
<name>A0AAD9N6T8_RIDPI</name>
<reference evidence="2" key="1">
    <citation type="journal article" date="2023" name="Mol. Biol. Evol.">
        <title>Third-Generation Sequencing Reveals the Adaptive Role of the Epigenome in Three Deep-Sea Polychaetes.</title>
        <authorList>
            <person name="Perez M."/>
            <person name="Aroh O."/>
            <person name="Sun Y."/>
            <person name="Lan Y."/>
            <person name="Juniper S.K."/>
            <person name="Young C.R."/>
            <person name="Angers B."/>
            <person name="Qian P.Y."/>
        </authorList>
    </citation>
    <scope>NUCLEOTIDE SEQUENCE</scope>
    <source>
        <strain evidence="2">R07B-5</strain>
    </source>
</reference>
<dbReference type="Proteomes" id="UP001209878">
    <property type="component" value="Unassembled WGS sequence"/>
</dbReference>
<feature type="domain" description="Alkylated DNA repair protein AlkB homologue 8 N-terminal" evidence="1">
    <location>
        <begin position="107"/>
        <end position="148"/>
    </location>
</feature>
<dbReference type="GO" id="GO:0008168">
    <property type="term" value="F:methyltransferase activity"/>
    <property type="evidence" value="ECO:0007669"/>
    <property type="project" value="InterPro"/>
</dbReference>
<comment type="caution">
    <text evidence="2">The sequence shown here is derived from an EMBL/GenBank/DDBJ whole genome shotgun (WGS) entry which is preliminary data.</text>
</comment>
<organism evidence="2 3">
    <name type="scientific">Ridgeia piscesae</name>
    <name type="common">Tubeworm</name>
    <dbReference type="NCBI Taxonomy" id="27915"/>
    <lineage>
        <taxon>Eukaryota</taxon>
        <taxon>Metazoa</taxon>
        <taxon>Spiralia</taxon>
        <taxon>Lophotrochozoa</taxon>
        <taxon>Annelida</taxon>
        <taxon>Polychaeta</taxon>
        <taxon>Sedentaria</taxon>
        <taxon>Canalipalpata</taxon>
        <taxon>Sabellida</taxon>
        <taxon>Siboglinidae</taxon>
        <taxon>Ridgeia</taxon>
    </lineage>
</organism>
<dbReference type="Pfam" id="PF09004">
    <property type="entry name" value="ALKBH8_N"/>
    <property type="match status" value="1"/>
</dbReference>
<evidence type="ECO:0000313" key="2">
    <source>
        <dbReference type="EMBL" id="KAK2157151.1"/>
    </source>
</evidence>
<accession>A0AAD9N6T8</accession>
<dbReference type="GO" id="GO:0016706">
    <property type="term" value="F:2-oxoglutarate-dependent dioxygenase activity"/>
    <property type="evidence" value="ECO:0007669"/>
    <property type="project" value="InterPro"/>
</dbReference>